<proteinExistence type="predicted"/>
<dbReference type="SMART" id="SM00308">
    <property type="entry name" value="LH2"/>
    <property type="match status" value="1"/>
</dbReference>
<dbReference type="SUPFAM" id="SSF49723">
    <property type="entry name" value="Lipase/lipooxygenase domain (PLAT/LH2 domain)"/>
    <property type="match status" value="1"/>
</dbReference>
<organism evidence="4 5">
    <name type="scientific">Pocillopora damicornis</name>
    <name type="common">Cauliflower coral</name>
    <name type="synonym">Millepora damicornis</name>
    <dbReference type="NCBI Taxonomy" id="46731"/>
    <lineage>
        <taxon>Eukaryota</taxon>
        <taxon>Metazoa</taxon>
        <taxon>Cnidaria</taxon>
        <taxon>Anthozoa</taxon>
        <taxon>Hexacorallia</taxon>
        <taxon>Scleractinia</taxon>
        <taxon>Astrocoeniina</taxon>
        <taxon>Pocilloporidae</taxon>
        <taxon>Pocillopora</taxon>
    </lineage>
</organism>
<feature type="transmembrane region" description="Helical" evidence="2">
    <location>
        <begin position="6"/>
        <end position="26"/>
    </location>
</feature>
<evidence type="ECO:0000313" key="4">
    <source>
        <dbReference type="EMBL" id="RMX57928.1"/>
    </source>
</evidence>
<reference evidence="4 5" key="1">
    <citation type="journal article" date="2018" name="Sci. Rep.">
        <title>Comparative analysis of the Pocillopora damicornis genome highlights role of immune system in coral evolution.</title>
        <authorList>
            <person name="Cunning R."/>
            <person name="Bay R.A."/>
            <person name="Gillette P."/>
            <person name="Baker A.C."/>
            <person name="Traylor-Knowles N."/>
        </authorList>
    </citation>
    <scope>NUCLEOTIDE SEQUENCE [LARGE SCALE GENOMIC DNA]</scope>
    <source>
        <strain evidence="4">RSMAS</strain>
        <tissue evidence="4">Whole animal</tissue>
    </source>
</reference>
<dbReference type="Proteomes" id="UP000275408">
    <property type="component" value="Unassembled WGS sequence"/>
</dbReference>
<dbReference type="PANTHER" id="PTHR31718">
    <property type="entry name" value="PLAT DOMAIN-CONTAINING PROTEIN"/>
    <property type="match status" value="1"/>
</dbReference>
<feature type="domain" description="PLAT" evidence="3">
    <location>
        <begin position="46"/>
        <end position="161"/>
    </location>
</feature>
<dbReference type="Gene3D" id="2.60.60.20">
    <property type="entry name" value="PLAT/LH2 domain"/>
    <property type="match status" value="1"/>
</dbReference>
<keyword evidence="2" id="KW-0812">Transmembrane</keyword>
<dbReference type="AlphaFoldDB" id="A0A3M6UX83"/>
<evidence type="ECO:0000313" key="5">
    <source>
        <dbReference type="Proteomes" id="UP000275408"/>
    </source>
</evidence>
<protein>
    <recommendedName>
        <fullName evidence="3">PLAT domain-containing protein</fullName>
    </recommendedName>
</protein>
<dbReference type="STRING" id="46731.A0A3M6UX83"/>
<dbReference type="EMBL" id="RCHS01000573">
    <property type="protein sequence ID" value="RMX57928.1"/>
    <property type="molecule type" value="Genomic_DNA"/>
</dbReference>
<dbReference type="Pfam" id="PF01477">
    <property type="entry name" value="PLAT"/>
    <property type="match status" value="1"/>
</dbReference>
<sequence>MIILRLSIFFSFILVQVCFVCNTFVLKTSGKLSVSDINKRSSFTSALYRVEVTTADDQWGTGTDADVSIQIFGVKGNTSVVELTKPGNLFESGNTDKFIILGKAVGSLTKVGIKRNEKGLFDSWKLAMVTVKPAGSLVHKFAFNDWIPPNKWVYSFGGHMHRRAFKHT</sequence>
<comment type="caution">
    <text evidence="4">The sequence shown here is derived from an EMBL/GenBank/DDBJ whole genome shotgun (WGS) entry which is preliminary data.</text>
</comment>
<dbReference type="PANTHER" id="PTHR31718:SF60">
    <property type="entry name" value="LIPOXYGENASE HOMOLOGY DOMAIN-CONTAINING PROTEIN 1"/>
    <property type="match status" value="1"/>
</dbReference>
<keyword evidence="5" id="KW-1185">Reference proteome</keyword>
<accession>A0A3M6UX83</accession>
<evidence type="ECO:0000256" key="2">
    <source>
        <dbReference type="SAM" id="Phobius"/>
    </source>
</evidence>
<dbReference type="PROSITE" id="PS50095">
    <property type="entry name" value="PLAT"/>
    <property type="match status" value="1"/>
</dbReference>
<gene>
    <name evidence="4" type="ORF">pdam_00006736</name>
</gene>
<name>A0A3M6UX83_POCDA</name>
<keyword evidence="2" id="KW-1133">Transmembrane helix</keyword>
<dbReference type="OrthoDB" id="5945996at2759"/>
<comment type="caution">
    <text evidence="1">Lacks conserved residue(s) required for the propagation of feature annotation.</text>
</comment>
<keyword evidence="2" id="KW-0472">Membrane</keyword>
<evidence type="ECO:0000256" key="1">
    <source>
        <dbReference type="PROSITE-ProRule" id="PRU00152"/>
    </source>
</evidence>
<evidence type="ECO:0000259" key="3">
    <source>
        <dbReference type="PROSITE" id="PS50095"/>
    </source>
</evidence>
<dbReference type="InterPro" id="IPR036392">
    <property type="entry name" value="PLAT/LH2_dom_sf"/>
</dbReference>
<dbReference type="InterPro" id="IPR001024">
    <property type="entry name" value="PLAT/LH2_dom"/>
</dbReference>